<comment type="caution">
    <text evidence="3">The sequence shown here is derived from an EMBL/GenBank/DDBJ whole genome shotgun (WGS) entry which is preliminary data.</text>
</comment>
<dbReference type="InterPro" id="IPR011990">
    <property type="entry name" value="TPR-like_helical_dom_sf"/>
</dbReference>
<protein>
    <recommendedName>
        <fullName evidence="5">RING-type domain-containing protein</fullName>
    </recommendedName>
</protein>
<dbReference type="PANTHER" id="PTHR11102:SF160">
    <property type="entry name" value="ERAD-ASSOCIATED E3 UBIQUITIN-PROTEIN LIGASE COMPONENT HRD3"/>
    <property type="match status" value="1"/>
</dbReference>
<dbReference type="InterPro" id="IPR006597">
    <property type="entry name" value="Sel1-like"/>
</dbReference>
<dbReference type="InterPro" id="IPR050767">
    <property type="entry name" value="Sel1_AlgK"/>
</dbReference>
<reference evidence="3 4" key="1">
    <citation type="journal article" date="2012" name="Genome Biol.">
        <title>Genome and low-iron response of an oceanic diatom adapted to chronic iron limitation.</title>
        <authorList>
            <person name="Lommer M."/>
            <person name="Specht M."/>
            <person name="Roy A.S."/>
            <person name="Kraemer L."/>
            <person name="Andreson R."/>
            <person name="Gutowska M.A."/>
            <person name="Wolf J."/>
            <person name="Bergner S.V."/>
            <person name="Schilhabel M.B."/>
            <person name="Klostermeier U.C."/>
            <person name="Beiko R.G."/>
            <person name="Rosenstiel P."/>
            <person name="Hippler M."/>
            <person name="Laroche J."/>
        </authorList>
    </citation>
    <scope>NUCLEOTIDE SEQUENCE [LARGE SCALE GENOMIC DNA]</scope>
    <source>
        <strain evidence="3 4">CCMP1005</strain>
    </source>
</reference>
<feature type="region of interest" description="Disordered" evidence="2">
    <location>
        <begin position="38"/>
        <end position="72"/>
    </location>
</feature>
<dbReference type="PANTHER" id="PTHR11102">
    <property type="entry name" value="SEL-1-LIKE PROTEIN"/>
    <property type="match status" value="1"/>
</dbReference>
<evidence type="ECO:0000313" key="4">
    <source>
        <dbReference type="Proteomes" id="UP000266841"/>
    </source>
</evidence>
<accession>K0R5Z8</accession>
<evidence type="ECO:0000313" key="3">
    <source>
        <dbReference type="EMBL" id="EJK47349.1"/>
    </source>
</evidence>
<dbReference type="SMART" id="SM00671">
    <property type="entry name" value="SEL1"/>
    <property type="match status" value="2"/>
</dbReference>
<gene>
    <name evidence="3" type="ORF">THAOC_33934</name>
</gene>
<dbReference type="Pfam" id="PF08238">
    <property type="entry name" value="Sel1"/>
    <property type="match status" value="2"/>
</dbReference>
<feature type="region of interest" description="Disordered" evidence="2">
    <location>
        <begin position="171"/>
        <end position="223"/>
    </location>
</feature>
<dbReference type="AlphaFoldDB" id="K0R5Z8"/>
<dbReference type="EMBL" id="AGNL01047042">
    <property type="protein sequence ID" value="EJK47349.1"/>
    <property type="molecule type" value="Genomic_DNA"/>
</dbReference>
<keyword evidence="4" id="KW-1185">Reference proteome</keyword>
<feature type="region of interest" description="Disordered" evidence="2">
    <location>
        <begin position="81"/>
        <end position="100"/>
    </location>
</feature>
<proteinExistence type="inferred from homology"/>
<dbReference type="Proteomes" id="UP000266841">
    <property type="component" value="Unassembled WGS sequence"/>
</dbReference>
<feature type="region of interest" description="Disordered" evidence="2">
    <location>
        <begin position="113"/>
        <end position="132"/>
    </location>
</feature>
<evidence type="ECO:0000256" key="2">
    <source>
        <dbReference type="SAM" id="MobiDB-lite"/>
    </source>
</evidence>
<sequence>PWGPSPLAGWPSPGFEASASHAVFVGRGRAPILQRSWEGCTHSSASKSPGSSGSFGPSASHNPSPETVWSSRRVATTVARTLARETEAPPTVGTAQREATTPSMFVFGSAAKADAEGDDGGGRGKASSSTADGAPSFAFDASFLPAVIATPTANDDDKPAAAGGFEFNVPPSQQAAAATEGEGTAPLFGSSLKSSQEVGAGVKSQTKHEGATDGGSGEQGAPIAMPSSVVSAADPLPDAVTEEELMSSGHELHESYTCPLCCLPIAPPVEKHSKLEPCCLKTLCDGCVLASAKRGMGNMCAFCRTATPDDDQARLTLVRKRVHAKDPVATEFLAHAYYDGNNGLQQDIPRAIELWTEAANLGDLDAHYRLGYIYDEGDGVEKDVARGIRHWQQAAIKGHPGSRHALVGSHEYTNENHELAVRHLMISAKMGYQESLNAIKLVFMKGHASKPQYAEALKGYQTALEETKSPQREEAKTVFIGSD</sequence>
<name>K0R5Z8_THAOC</name>
<feature type="compositionally biased region" description="Low complexity" evidence="2">
    <location>
        <begin position="43"/>
        <end position="60"/>
    </location>
</feature>
<dbReference type="Gene3D" id="1.25.40.10">
    <property type="entry name" value="Tetratricopeptide repeat domain"/>
    <property type="match status" value="1"/>
</dbReference>
<organism evidence="3 4">
    <name type="scientific">Thalassiosira oceanica</name>
    <name type="common">Marine diatom</name>
    <dbReference type="NCBI Taxonomy" id="159749"/>
    <lineage>
        <taxon>Eukaryota</taxon>
        <taxon>Sar</taxon>
        <taxon>Stramenopiles</taxon>
        <taxon>Ochrophyta</taxon>
        <taxon>Bacillariophyta</taxon>
        <taxon>Coscinodiscophyceae</taxon>
        <taxon>Thalassiosirophycidae</taxon>
        <taxon>Thalassiosirales</taxon>
        <taxon>Thalassiosiraceae</taxon>
        <taxon>Thalassiosira</taxon>
    </lineage>
</organism>
<comment type="similarity">
    <text evidence="1">Belongs to the sel-1 family.</text>
</comment>
<evidence type="ECO:0008006" key="5">
    <source>
        <dbReference type="Google" id="ProtNLM"/>
    </source>
</evidence>
<feature type="non-terminal residue" evidence="3">
    <location>
        <position position="1"/>
    </location>
</feature>
<feature type="compositionally biased region" description="Low complexity" evidence="2">
    <location>
        <begin position="173"/>
        <end position="185"/>
    </location>
</feature>
<dbReference type="SUPFAM" id="SSF81901">
    <property type="entry name" value="HCP-like"/>
    <property type="match status" value="1"/>
</dbReference>
<feature type="compositionally biased region" description="Polar residues" evidence="2">
    <location>
        <begin position="61"/>
        <end position="72"/>
    </location>
</feature>
<evidence type="ECO:0000256" key="1">
    <source>
        <dbReference type="ARBA" id="ARBA00038101"/>
    </source>
</evidence>